<comment type="caution">
    <text evidence="8">The sequence shown here is derived from an EMBL/GenBank/DDBJ whole genome shotgun (WGS) entry which is preliminary data.</text>
</comment>
<feature type="active site" description="Charge relay system" evidence="5">
    <location>
        <position position="465"/>
    </location>
</feature>
<evidence type="ECO:0000313" key="8">
    <source>
        <dbReference type="EMBL" id="KAK2611671.1"/>
    </source>
</evidence>
<evidence type="ECO:0000259" key="6">
    <source>
        <dbReference type="Pfam" id="PF00082"/>
    </source>
</evidence>
<evidence type="ECO:0000256" key="5">
    <source>
        <dbReference type="PROSITE-ProRule" id="PRU01240"/>
    </source>
</evidence>
<dbReference type="PANTHER" id="PTHR43806">
    <property type="entry name" value="PEPTIDASE S8"/>
    <property type="match status" value="1"/>
</dbReference>
<dbReference type="InterPro" id="IPR036852">
    <property type="entry name" value="Peptidase_S8/S53_dom_sf"/>
</dbReference>
<dbReference type="PANTHER" id="PTHR43806:SF11">
    <property type="entry name" value="CEREVISIN-RELATED"/>
    <property type="match status" value="1"/>
</dbReference>
<sequence>MAVHLWMVDKSLQSLPPDWHDAEVEDHSQKLLVDLAKISTDENMIDMTNAWDQLRELFEPSNRPRLRNAWKELLKRESKERTVFKVVYKCRALVQKCFPFRPRYVIPLPEWVYIDRPQDCSVHFNAGLFAQLGRNVTCQSEAVCLKPVLEQPVRSSQHLSRLCLDSCEGNSRDLSYWQEVCLKITENKIALAYTIALAFWQLYDCDLTKTTWTSENIWFMPQMNLGVQGDHTLSLMSYLTFPFDAECRDRPSQQQSDSIAVHLFPRILSIGIILLEIALSQPFPETPVEDVHHSNSRLQIAKAWLNDLGDKEWDLFESKHFFYEAVEECLGFEILRRQETVKEEFYRKIVCRLAHLLKDGFKNHHQGRAHPKRQAEEPLPLSEPEGAFHTGRPLVQRKWLPNLNSICEEVELKRREHEISTPITVAILDTGCDLSLAFPEEDNPTVQWKDFVEENNDNPKDSYGHGTLMARLVLECSPCAEIIVARIAKDMKGLEGNQSKIAEAIQWAGIDRKANIISMSFGFRKENKAILDAIDKVKQERSVIFLSSAGNIPSENERFPARHHSVTSIYATNYKGIFSDSNPKIEIGNKVVMGTFGDDLPGDICTAFERRFGRNVCQPGSSIATAVAAGIAATMLAYVTVLPKLVSMDIDTVRQLRWMWETAGMEAVLKKGMARPQGEQIQRMFLDPAPFWRDKSAHFTRLCSIVTNLVDLDNEQNLRAELE</sequence>
<gene>
    <name evidence="8" type="ORF">N8I77_005001</name>
</gene>
<protein>
    <recommendedName>
        <fullName evidence="10">Peptidase S8/S53 domain-containing protein</fullName>
    </recommendedName>
</protein>
<dbReference type="CDD" id="cd00306">
    <property type="entry name" value="Peptidases_S8_S53"/>
    <property type="match status" value="1"/>
</dbReference>
<evidence type="ECO:0008006" key="10">
    <source>
        <dbReference type="Google" id="ProtNLM"/>
    </source>
</evidence>
<dbReference type="Gene3D" id="3.40.50.200">
    <property type="entry name" value="Peptidase S8/S53 domain"/>
    <property type="match status" value="1"/>
</dbReference>
<feature type="active site" description="Charge relay system" evidence="5">
    <location>
        <position position="622"/>
    </location>
</feature>
<dbReference type="InterPro" id="IPR056002">
    <property type="entry name" value="DUF7580"/>
</dbReference>
<dbReference type="AlphaFoldDB" id="A0AAD9SNG6"/>
<dbReference type="EMBL" id="JAUJFL010000002">
    <property type="protein sequence ID" value="KAK2611671.1"/>
    <property type="molecule type" value="Genomic_DNA"/>
</dbReference>
<dbReference type="InterPro" id="IPR050131">
    <property type="entry name" value="Peptidase_S8_subtilisin-like"/>
</dbReference>
<dbReference type="GO" id="GO:0006508">
    <property type="term" value="P:proteolysis"/>
    <property type="evidence" value="ECO:0007669"/>
    <property type="project" value="UniProtKB-KW"/>
</dbReference>
<evidence type="ECO:0000256" key="4">
    <source>
        <dbReference type="ARBA" id="ARBA00022825"/>
    </source>
</evidence>
<keyword evidence="4 5" id="KW-0720">Serine protease</keyword>
<accession>A0AAD9SNG6</accession>
<dbReference type="Pfam" id="PF00082">
    <property type="entry name" value="Peptidase_S8"/>
    <property type="match status" value="1"/>
</dbReference>
<proteinExistence type="inferred from homology"/>
<evidence type="ECO:0000256" key="1">
    <source>
        <dbReference type="ARBA" id="ARBA00011073"/>
    </source>
</evidence>
<comment type="similarity">
    <text evidence="1 5">Belongs to the peptidase S8 family.</text>
</comment>
<dbReference type="PROSITE" id="PS51892">
    <property type="entry name" value="SUBTILASE"/>
    <property type="match status" value="1"/>
</dbReference>
<feature type="active site" description="Charge relay system" evidence="5">
    <location>
        <position position="429"/>
    </location>
</feature>
<keyword evidence="2 5" id="KW-0645">Protease</keyword>
<feature type="domain" description="DUF7580" evidence="7">
    <location>
        <begin position="174"/>
        <end position="357"/>
    </location>
</feature>
<evidence type="ECO:0000313" key="9">
    <source>
        <dbReference type="Proteomes" id="UP001265746"/>
    </source>
</evidence>
<name>A0AAD9SNG6_PHOAM</name>
<dbReference type="InterPro" id="IPR000209">
    <property type="entry name" value="Peptidase_S8/S53_dom"/>
</dbReference>
<keyword evidence="3 5" id="KW-0378">Hydrolase</keyword>
<dbReference type="GO" id="GO:0004252">
    <property type="term" value="F:serine-type endopeptidase activity"/>
    <property type="evidence" value="ECO:0007669"/>
    <property type="project" value="UniProtKB-UniRule"/>
</dbReference>
<evidence type="ECO:0000256" key="3">
    <source>
        <dbReference type="ARBA" id="ARBA00022801"/>
    </source>
</evidence>
<dbReference type="SUPFAM" id="SSF52743">
    <property type="entry name" value="Subtilisin-like"/>
    <property type="match status" value="1"/>
</dbReference>
<organism evidence="8 9">
    <name type="scientific">Phomopsis amygdali</name>
    <name type="common">Fusicoccum amygdali</name>
    <dbReference type="NCBI Taxonomy" id="1214568"/>
    <lineage>
        <taxon>Eukaryota</taxon>
        <taxon>Fungi</taxon>
        <taxon>Dikarya</taxon>
        <taxon>Ascomycota</taxon>
        <taxon>Pezizomycotina</taxon>
        <taxon>Sordariomycetes</taxon>
        <taxon>Sordariomycetidae</taxon>
        <taxon>Diaporthales</taxon>
        <taxon>Diaporthaceae</taxon>
        <taxon>Diaporthe</taxon>
    </lineage>
</organism>
<feature type="domain" description="Peptidase S8/S53" evidence="6">
    <location>
        <begin position="423"/>
        <end position="637"/>
    </location>
</feature>
<evidence type="ECO:0000259" key="7">
    <source>
        <dbReference type="Pfam" id="PF24476"/>
    </source>
</evidence>
<keyword evidence="9" id="KW-1185">Reference proteome</keyword>
<reference evidence="8" key="1">
    <citation type="submission" date="2023-06" db="EMBL/GenBank/DDBJ databases">
        <authorList>
            <person name="Noh H."/>
        </authorList>
    </citation>
    <scope>NUCLEOTIDE SEQUENCE</scope>
    <source>
        <strain evidence="8">DUCC20226</strain>
    </source>
</reference>
<evidence type="ECO:0000256" key="2">
    <source>
        <dbReference type="ARBA" id="ARBA00022670"/>
    </source>
</evidence>
<dbReference type="Pfam" id="PF24476">
    <property type="entry name" value="DUF7580"/>
    <property type="match status" value="1"/>
</dbReference>
<dbReference type="Proteomes" id="UP001265746">
    <property type="component" value="Unassembled WGS sequence"/>
</dbReference>